<evidence type="ECO:0000256" key="3">
    <source>
        <dbReference type="ARBA" id="ARBA00022664"/>
    </source>
</evidence>
<gene>
    <name evidence="11" type="primary">rnc</name>
    <name evidence="14" type="ORF">LPB301_10015</name>
</gene>
<sequence length="247" mass="28553">MNLIRKIVRRPPKSKEDRALYYELKELLNFSPRSINKYKKAFTHRSVQLSDEKGNPINYERLEFLGDSILGSVIAAYLYKKVPTGSEGYLTQMRSKIVSREHLNELGKDLDLIRFINSNVDEANVGENIHGNIFEALVGAIYLDKGYNFSQRFIFENVILPYVDIERLEGKITSYKGLIIEWCQKQKKKYKFDTYEDTGNDPIKHFSVRVSIDGEQIAKGRATSKKKAEEQASKRVYYAFQSQISEG</sequence>
<dbReference type="CDD" id="cd10845">
    <property type="entry name" value="DSRM_RNAse_III_family"/>
    <property type="match status" value="1"/>
</dbReference>
<reference evidence="15" key="1">
    <citation type="submission" date="2016-02" db="EMBL/GenBank/DDBJ databases">
        <title>Paenibacillus sp. LPB0068, isolated from Crassostrea gigas.</title>
        <authorList>
            <person name="Shin S.-K."/>
            <person name="Yi H."/>
        </authorList>
    </citation>
    <scope>NUCLEOTIDE SEQUENCE [LARGE SCALE GENOMIC DNA]</scope>
    <source>
        <strain evidence="15">KCTC 23969</strain>
    </source>
</reference>
<keyword evidence="11" id="KW-0963">Cytoplasm</keyword>
<evidence type="ECO:0000313" key="15">
    <source>
        <dbReference type="Proteomes" id="UP000092612"/>
    </source>
</evidence>
<keyword evidence="15" id="KW-1185">Reference proteome</keyword>
<dbReference type="Proteomes" id="UP000092612">
    <property type="component" value="Unassembled WGS sequence"/>
</dbReference>
<feature type="domain" description="RNase III" evidence="13">
    <location>
        <begin position="21"/>
        <end position="146"/>
    </location>
</feature>
<keyword evidence="7 11" id="KW-0378">Hydrolase</keyword>
<evidence type="ECO:0000256" key="8">
    <source>
        <dbReference type="ARBA" id="ARBA00022842"/>
    </source>
</evidence>
<dbReference type="GO" id="GO:0004525">
    <property type="term" value="F:ribonuclease III activity"/>
    <property type="evidence" value="ECO:0007669"/>
    <property type="project" value="UniProtKB-UniRule"/>
</dbReference>
<dbReference type="EMBL" id="LSFL01000034">
    <property type="protein sequence ID" value="OBY64765.1"/>
    <property type="molecule type" value="Genomic_DNA"/>
</dbReference>
<dbReference type="STRING" id="996801.BW723_05695"/>
<dbReference type="GO" id="GO:0006397">
    <property type="term" value="P:mRNA processing"/>
    <property type="evidence" value="ECO:0007669"/>
    <property type="project" value="UniProtKB-UniRule"/>
</dbReference>
<dbReference type="SUPFAM" id="SSF69065">
    <property type="entry name" value="RNase III domain-like"/>
    <property type="match status" value="1"/>
</dbReference>
<evidence type="ECO:0000256" key="11">
    <source>
        <dbReference type="HAMAP-Rule" id="MF_00104"/>
    </source>
</evidence>
<dbReference type="PANTHER" id="PTHR14950">
    <property type="entry name" value="DICER-RELATED"/>
    <property type="match status" value="1"/>
</dbReference>
<evidence type="ECO:0000256" key="4">
    <source>
        <dbReference type="ARBA" id="ARBA00022722"/>
    </source>
</evidence>
<feature type="binding site" evidence="11">
    <location>
        <position position="135"/>
    </location>
    <ligand>
        <name>Mg(2+)</name>
        <dbReference type="ChEBI" id="CHEBI:18420"/>
    </ligand>
</feature>
<feature type="active site" evidence="11">
    <location>
        <position position="67"/>
    </location>
</feature>
<keyword evidence="8 11" id="KW-0460">Magnesium</keyword>
<dbReference type="Pfam" id="PF14622">
    <property type="entry name" value="Ribonucleas_3_3"/>
    <property type="match status" value="1"/>
</dbReference>
<dbReference type="AlphaFoldDB" id="A0A1B8TZ25"/>
<comment type="caution">
    <text evidence="14">The sequence shown here is derived from an EMBL/GenBank/DDBJ whole genome shotgun (WGS) entry which is preliminary data.</text>
</comment>
<dbReference type="SMART" id="SM00358">
    <property type="entry name" value="DSRM"/>
    <property type="match status" value="1"/>
</dbReference>
<dbReference type="PROSITE" id="PS00517">
    <property type="entry name" value="RNASE_3_1"/>
    <property type="match status" value="1"/>
</dbReference>
<evidence type="ECO:0000256" key="6">
    <source>
        <dbReference type="ARBA" id="ARBA00022759"/>
    </source>
</evidence>
<dbReference type="Pfam" id="PF00035">
    <property type="entry name" value="dsrm"/>
    <property type="match status" value="1"/>
</dbReference>
<dbReference type="PANTHER" id="PTHR14950:SF37">
    <property type="entry name" value="ENDORIBONUCLEASE DICER"/>
    <property type="match status" value="1"/>
</dbReference>
<comment type="subunit">
    <text evidence="11">Homodimer.</text>
</comment>
<dbReference type="OrthoDB" id="9805026at2"/>
<dbReference type="CDD" id="cd00593">
    <property type="entry name" value="RIBOc"/>
    <property type="match status" value="1"/>
</dbReference>
<dbReference type="NCBIfam" id="TIGR02191">
    <property type="entry name" value="RNaseIII"/>
    <property type="match status" value="1"/>
</dbReference>
<comment type="function">
    <text evidence="10 11">Digests double-stranded RNA. Involved in the processing of primary rRNA transcript to yield the immediate precursors to the large and small rRNAs (23S and 16S). Processes some mRNAs, and tRNAs when they are encoded in the rRNA operon. Processes pre-crRNA and tracrRNA of type II CRISPR loci if present in the organism.</text>
</comment>
<evidence type="ECO:0000256" key="9">
    <source>
        <dbReference type="ARBA" id="ARBA00022884"/>
    </source>
</evidence>
<keyword evidence="3 11" id="KW-0507">mRNA processing</keyword>
<dbReference type="InterPro" id="IPR000999">
    <property type="entry name" value="RNase_III_dom"/>
</dbReference>
<dbReference type="HAMAP" id="MF_00104">
    <property type="entry name" value="RNase_III"/>
    <property type="match status" value="1"/>
</dbReference>
<evidence type="ECO:0000259" key="12">
    <source>
        <dbReference type="PROSITE" id="PS50137"/>
    </source>
</evidence>
<dbReference type="PROSITE" id="PS50137">
    <property type="entry name" value="DS_RBD"/>
    <property type="match status" value="1"/>
</dbReference>
<evidence type="ECO:0000256" key="2">
    <source>
        <dbReference type="ARBA" id="ARBA00010183"/>
    </source>
</evidence>
<evidence type="ECO:0000256" key="10">
    <source>
        <dbReference type="ARBA" id="ARBA00049596"/>
    </source>
</evidence>
<dbReference type="SUPFAM" id="SSF54768">
    <property type="entry name" value="dsRNA-binding domain-like"/>
    <property type="match status" value="1"/>
</dbReference>
<feature type="domain" description="DRBM" evidence="12">
    <location>
        <begin position="174"/>
        <end position="242"/>
    </location>
</feature>
<dbReference type="InterPro" id="IPR014720">
    <property type="entry name" value="dsRBD_dom"/>
</dbReference>
<protein>
    <recommendedName>
        <fullName evidence="11">Ribonuclease 3</fullName>
        <ecNumber evidence="11">3.1.26.3</ecNumber>
    </recommendedName>
    <alternativeName>
        <fullName evidence="11">Ribonuclease III</fullName>
        <shortName evidence="11">RNase III</shortName>
    </alternativeName>
</protein>
<dbReference type="SMART" id="SM00535">
    <property type="entry name" value="RIBOc"/>
    <property type="match status" value="1"/>
</dbReference>
<evidence type="ECO:0000256" key="5">
    <source>
        <dbReference type="ARBA" id="ARBA00022723"/>
    </source>
</evidence>
<evidence type="ECO:0000313" key="14">
    <source>
        <dbReference type="EMBL" id="OBY64765.1"/>
    </source>
</evidence>
<dbReference type="RefSeq" id="WP_068361052.1">
    <property type="nucleotide sequence ID" value="NZ_CP019337.1"/>
</dbReference>
<keyword evidence="6 11" id="KW-0255">Endonuclease</keyword>
<feature type="binding site" evidence="11">
    <location>
        <position position="63"/>
    </location>
    <ligand>
        <name>Mg(2+)</name>
        <dbReference type="ChEBI" id="CHEBI:18420"/>
    </ligand>
</feature>
<dbReference type="InterPro" id="IPR011907">
    <property type="entry name" value="RNase_III"/>
</dbReference>
<keyword evidence="5 11" id="KW-0479">Metal-binding</keyword>
<dbReference type="GO" id="GO:0006364">
    <property type="term" value="P:rRNA processing"/>
    <property type="evidence" value="ECO:0007669"/>
    <property type="project" value="UniProtKB-UniRule"/>
</dbReference>
<accession>A0A1B8TZ25</accession>
<dbReference type="GO" id="GO:0008033">
    <property type="term" value="P:tRNA processing"/>
    <property type="evidence" value="ECO:0007669"/>
    <property type="project" value="UniProtKB-KW"/>
</dbReference>
<dbReference type="EC" id="3.1.26.3" evidence="11"/>
<dbReference type="KEGG" id="prn:BW723_05695"/>
<evidence type="ECO:0000256" key="1">
    <source>
        <dbReference type="ARBA" id="ARBA00000109"/>
    </source>
</evidence>
<dbReference type="InterPro" id="IPR036389">
    <property type="entry name" value="RNase_III_sf"/>
</dbReference>
<feature type="active site" evidence="11">
    <location>
        <position position="135"/>
    </location>
</feature>
<dbReference type="PROSITE" id="PS50142">
    <property type="entry name" value="RNASE_3_2"/>
    <property type="match status" value="1"/>
</dbReference>
<dbReference type="GO" id="GO:0019843">
    <property type="term" value="F:rRNA binding"/>
    <property type="evidence" value="ECO:0007669"/>
    <property type="project" value="UniProtKB-KW"/>
</dbReference>
<keyword evidence="11" id="KW-0699">rRNA-binding</keyword>
<organism evidence="14 15">
    <name type="scientific">Polaribacter reichenbachii</name>
    <dbReference type="NCBI Taxonomy" id="996801"/>
    <lineage>
        <taxon>Bacteria</taxon>
        <taxon>Pseudomonadati</taxon>
        <taxon>Bacteroidota</taxon>
        <taxon>Flavobacteriia</taxon>
        <taxon>Flavobacteriales</taxon>
        <taxon>Flavobacteriaceae</taxon>
    </lineage>
</organism>
<keyword evidence="11" id="KW-0819">tRNA processing</keyword>
<comment type="catalytic activity">
    <reaction evidence="1 11">
        <text>Endonucleolytic cleavage to 5'-phosphomonoester.</text>
        <dbReference type="EC" id="3.1.26.3"/>
    </reaction>
</comment>
<dbReference type="Gene3D" id="1.10.1520.10">
    <property type="entry name" value="Ribonuclease III domain"/>
    <property type="match status" value="1"/>
</dbReference>
<dbReference type="GO" id="GO:0046872">
    <property type="term" value="F:metal ion binding"/>
    <property type="evidence" value="ECO:0007669"/>
    <property type="project" value="UniProtKB-KW"/>
</dbReference>
<comment type="cofactor">
    <cofactor evidence="11">
        <name>Mg(2+)</name>
        <dbReference type="ChEBI" id="CHEBI:18420"/>
    </cofactor>
</comment>
<name>A0A1B8TZ25_9FLAO</name>
<evidence type="ECO:0000256" key="7">
    <source>
        <dbReference type="ARBA" id="ARBA00022801"/>
    </source>
</evidence>
<keyword evidence="4 11" id="KW-0540">Nuclease</keyword>
<keyword evidence="11" id="KW-0698">rRNA processing</keyword>
<dbReference type="Gene3D" id="3.30.160.20">
    <property type="match status" value="1"/>
</dbReference>
<dbReference type="GO" id="GO:0005737">
    <property type="term" value="C:cytoplasm"/>
    <property type="evidence" value="ECO:0007669"/>
    <property type="project" value="UniProtKB-SubCell"/>
</dbReference>
<comment type="similarity">
    <text evidence="2">Belongs to the ribonuclease III family.</text>
</comment>
<feature type="binding site" evidence="11">
    <location>
        <position position="132"/>
    </location>
    <ligand>
        <name>Mg(2+)</name>
        <dbReference type="ChEBI" id="CHEBI:18420"/>
    </ligand>
</feature>
<evidence type="ECO:0000259" key="13">
    <source>
        <dbReference type="PROSITE" id="PS50142"/>
    </source>
</evidence>
<proteinExistence type="inferred from homology"/>
<keyword evidence="9 11" id="KW-0694">RNA-binding</keyword>
<comment type="subcellular location">
    <subcellularLocation>
        <location evidence="11">Cytoplasm</location>
    </subcellularLocation>
</comment>